<keyword evidence="1" id="KW-0472">Membrane</keyword>
<dbReference type="AlphaFoldDB" id="A0A8D9AWE9"/>
<reference evidence="2" key="1">
    <citation type="submission" date="2021-05" db="EMBL/GenBank/DDBJ databases">
        <authorList>
            <person name="Alioto T."/>
            <person name="Alioto T."/>
            <person name="Gomez Garrido J."/>
        </authorList>
    </citation>
    <scope>NUCLEOTIDE SEQUENCE</scope>
</reference>
<protein>
    <submittedName>
        <fullName evidence="2">Uncharacterized protein</fullName>
    </submittedName>
</protein>
<name>A0A8D9AWE9_9HEMI</name>
<proteinExistence type="predicted"/>
<keyword evidence="1" id="KW-0812">Transmembrane</keyword>
<feature type="transmembrane region" description="Helical" evidence="1">
    <location>
        <begin position="24"/>
        <end position="46"/>
    </location>
</feature>
<feature type="transmembrane region" description="Helical" evidence="1">
    <location>
        <begin position="83"/>
        <end position="103"/>
    </location>
</feature>
<keyword evidence="1" id="KW-1133">Transmembrane helix</keyword>
<accession>A0A8D9AWE9</accession>
<sequence>MVFVFVLMQNLSYRRYIGQNRRYIAGKFLILFFLLLSSDLVSSFSLMSSIKSLILCIHVHELFYVFCRLIWPQFFFGSVGRNVGVCAVWVSVFGVWLSVWWLFENCACEVWSVEMRSLSRHSLCGCGTSPPRFLSGLPGILEVWSIRPLFVLHSLYTLGRNLSNCQF</sequence>
<organism evidence="2">
    <name type="scientific">Cacopsylla melanoneura</name>
    <dbReference type="NCBI Taxonomy" id="428564"/>
    <lineage>
        <taxon>Eukaryota</taxon>
        <taxon>Metazoa</taxon>
        <taxon>Ecdysozoa</taxon>
        <taxon>Arthropoda</taxon>
        <taxon>Hexapoda</taxon>
        <taxon>Insecta</taxon>
        <taxon>Pterygota</taxon>
        <taxon>Neoptera</taxon>
        <taxon>Paraneoptera</taxon>
        <taxon>Hemiptera</taxon>
        <taxon>Sternorrhyncha</taxon>
        <taxon>Psylloidea</taxon>
        <taxon>Psyllidae</taxon>
        <taxon>Psyllinae</taxon>
        <taxon>Cacopsylla</taxon>
    </lineage>
</organism>
<evidence type="ECO:0000313" key="2">
    <source>
        <dbReference type="EMBL" id="CAG6774079.1"/>
    </source>
</evidence>
<dbReference type="EMBL" id="HBUF01593559">
    <property type="protein sequence ID" value="CAG6774079.1"/>
    <property type="molecule type" value="Transcribed_RNA"/>
</dbReference>
<evidence type="ECO:0000256" key="1">
    <source>
        <dbReference type="SAM" id="Phobius"/>
    </source>
</evidence>